<evidence type="ECO:0000313" key="2">
    <source>
        <dbReference type="EMBL" id="MEE6263420.1"/>
    </source>
</evidence>
<keyword evidence="1" id="KW-1133">Transmembrane helix</keyword>
<comment type="caution">
    <text evidence="2">The sequence shown here is derived from an EMBL/GenBank/DDBJ whole genome shotgun (WGS) entry which is preliminary data.</text>
</comment>
<dbReference type="EMBL" id="JAZGQK010000041">
    <property type="protein sequence ID" value="MEE6263682.1"/>
    <property type="molecule type" value="Genomic_DNA"/>
</dbReference>
<dbReference type="EMBL" id="JAZGQK010000037">
    <property type="protein sequence ID" value="MEE6263420.1"/>
    <property type="molecule type" value="Genomic_DNA"/>
</dbReference>
<dbReference type="Proteomes" id="UP001332243">
    <property type="component" value="Unassembled WGS sequence"/>
</dbReference>
<keyword evidence="4" id="KW-1185">Reference proteome</keyword>
<protein>
    <submittedName>
        <fullName evidence="2">Uncharacterized protein</fullName>
    </submittedName>
</protein>
<evidence type="ECO:0000313" key="3">
    <source>
        <dbReference type="EMBL" id="MEE6263682.1"/>
    </source>
</evidence>
<name>A0ABU7S403_9ACTN</name>
<accession>A0ABU7S403</accession>
<sequence>MDSTDPRPAQSVPPLVSEAVSPSRWSFGVAVSGGNGDIRTWGAGRHNVDLARVSAPRNAKKAVVLPRSPFTIRSRPDGEVLCTVRPTGAESYEVCAADGSALATITRRPGRFWPWPRRIRWTVTPGAGPTTFTGRVGSWYTWLAYVVFAPLWVPFLVIIGLYSAVTGTGGDDMVPDGPTRTRWRAPGHGTALEYRGLNKVFHLAPRRLDHRVAYAQAVLHDWDR</sequence>
<keyword evidence="1" id="KW-0812">Transmembrane</keyword>
<evidence type="ECO:0000256" key="1">
    <source>
        <dbReference type="SAM" id="Phobius"/>
    </source>
</evidence>
<proteinExistence type="predicted"/>
<dbReference type="RefSeq" id="WP_331218318.1">
    <property type="nucleotide sequence ID" value="NZ_JAZGQK010000037.1"/>
</dbReference>
<gene>
    <name evidence="2" type="ORF">V1633_33575</name>
    <name evidence="3" type="ORF">V1633_34950</name>
</gene>
<reference evidence="2 4" key="1">
    <citation type="submission" date="2024-01" db="EMBL/GenBank/DDBJ databases">
        <title>Genome insights into Plantactinospora sonchi sp. nov.</title>
        <authorList>
            <person name="Wang L."/>
        </authorList>
    </citation>
    <scope>NUCLEOTIDE SEQUENCE [LARGE SCALE GENOMIC DNA]</scope>
    <source>
        <strain evidence="2 4">NEAU-QY2</strain>
    </source>
</reference>
<organism evidence="2 4">
    <name type="scientific">Plantactinospora sonchi</name>
    <dbReference type="NCBI Taxonomy" id="1544735"/>
    <lineage>
        <taxon>Bacteria</taxon>
        <taxon>Bacillati</taxon>
        <taxon>Actinomycetota</taxon>
        <taxon>Actinomycetes</taxon>
        <taxon>Micromonosporales</taxon>
        <taxon>Micromonosporaceae</taxon>
        <taxon>Plantactinospora</taxon>
    </lineage>
</organism>
<keyword evidence="1" id="KW-0472">Membrane</keyword>
<evidence type="ECO:0000313" key="4">
    <source>
        <dbReference type="Proteomes" id="UP001332243"/>
    </source>
</evidence>
<feature type="transmembrane region" description="Helical" evidence="1">
    <location>
        <begin position="142"/>
        <end position="165"/>
    </location>
</feature>